<dbReference type="EMBL" id="PPXG01000003">
    <property type="protein sequence ID" value="POH83620.1"/>
    <property type="molecule type" value="Genomic_DNA"/>
</dbReference>
<reference evidence="3 4" key="1">
    <citation type="submission" date="2018-01" db="EMBL/GenBank/DDBJ databases">
        <title>Denitrification phenotypes of diverse strains of Pseudomonas stutzeri.</title>
        <authorList>
            <person name="Milligan D.A."/>
            <person name="Bergaust L."/>
            <person name="Bakken L.R."/>
            <person name="Frostegard A."/>
        </authorList>
    </citation>
    <scope>NUCLEOTIDE SEQUENCE [LARGE SCALE GENOMIC DNA]</scope>
    <source>
        <strain evidence="3 4">24a13</strain>
    </source>
</reference>
<feature type="compositionally biased region" description="Low complexity" evidence="2">
    <location>
        <begin position="451"/>
        <end position="470"/>
    </location>
</feature>
<feature type="region of interest" description="Disordered" evidence="2">
    <location>
        <begin position="451"/>
        <end position="474"/>
    </location>
</feature>
<protein>
    <recommendedName>
        <fullName evidence="1">Cellulose biosynthesis protein BcsE</fullName>
    </recommendedName>
</protein>
<proteinExistence type="predicted"/>
<dbReference type="AlphaFoldDB" id="A0A2S4AQ82"/>
<dbReference type="GO" id="GO:0035438">
    <property type="term" value="F:cyclic-di-GMP binding"/>
    <property type="evidence" value="ECO:0007669"/>
    <property type="project" value="InterPro"/>
</dbReference>
<dbReference type="Pfam" id="PF10995">
    <property type="entry name" value="CBP_BcsE"/>
    <property type="match status" value="1"/>
</dbReference>
<evidence type="ECO:0000313" key="3">
    <source>
        <dbReference type="EMBL" id="POH83620.1"/>
    </source>
</evidence>
<dbReference type="NCBIfam" id="TIGR03369">
    <property type="entry name" value="cellulose_bcsE"/>
    <property type="match status" value="1"/>
</dbReference>
<organism evidence="3 4">
    <name type="scientific">Stutzerimonas stutzeri</name>
    <name type="common">Pseudomonas stutzeri</name>
    <dbReference type="NCBI Taxonomy" id="316"/>
    <lineage>
        <taxon>Bacteria</taxon>
        <taxon>Pseudomonadati</taxon>
        <taxon>Pseudomonadota</taxon>
        <taxon>Gammaproteobacteria</taxon>
        <taxon>Pseudomonadales</taxon>
        <taxon>Pseudomonadaceae</taxon>
        <taxon>Stutzerimonas</taxon>
    </lineage>
</organism>
<accession>A0A2S4AQ82</accession>
<gene>
    <name evidence="3" type="primary">bcsE</name>
    <name evidence="3" type="ORF">CXK91_08485</name>
</gene>
<evidence type="ECO:0000313" key="4">
    <source>
        <dbReference type="Proteomes" id="UP000237068"/>
    </source>
</evidence>
<dbReference type="InterPro" id="IPR017745">
    <property type="entry name" value="BcsE"/>
</dbReference>
<dbReference type="OrthoDB" id="5840260at2"/>
<name>A0A2S4AQ82_STUST</name>
<dbReference type="Proteomes" id="UP000237068">
    <property type="component" value="Unassembled WGS sequence"/>
</dbReference>
<sequence>MNTGRVHWLIAEQASDAALLSQQVIKGLGRDHLAVLISTDTKHQHLVDSLPLDAGPRELLLLTLAANHVSAFLKRTESELERAVDVRGQHIILVLPTQAWNLFGKQALAAWIERIGIWLRKRHATMVIISDGISDDLSDHLCHLPYSLAGLALLSRTASGPQLFLHFWHASEGVLSGRKFPLEYHPCGFKVAETADAGQSAEYSDQGRVHAERSVLEGALHLSPQWRLFDSNAELLEHALTARAASVLFAISRNEQLDELAHLLNQLRRTCGNQLKLIVREIAPCLRYRDEQLLISGGATLVVPFGTPLTRFLTLVESAQGHVWQRQLKEIEANLDELKPLALCGQQSPARFAEAIRKMWTGSVAGDISHQLIRLQPVPGLSLEQVLSQTRLRRNGDIACIVEGGLYLFLFACRPESLDDALSNIFGVKWQELFLGLESLSELDFLSGPGFQNDASPADSTRSSTASSTPKQLFKPRPLSLSLEART</sequence>
<comment type="caution">
    <text evidence="3">The sequence shown here is derived from an EMBL/GenBank/DDBJ whole genome shotgun (WGS) entry which is preliminary data.</text>
</comment>
<evidence type="ECO:0000256" key="2">
    <source>
        <dbReference type="SAM" id="MobiDB-lite"/>
    </source>
</evidence>
<evidence type="ECO:0000256" key="1">
    <source>
        <dbReference type="NCBIfam" id="TIGR03369"/>
    </source>
</evidence>